<dbReference type="AlphaFoldDB" id="I0YQB6"/>
<dbReference type="KEGG" id="csl:COCSUDRAFT_57729"/>
<reference evidence="1 2" key="1">
    <citation type="journal article" date="2012" name="Genome Biol.">
        <title>The genome of the polar eukaryotic microalga coccomyxa subellipsoidea reveals traits of cold adaptation.</title>
        <authorList>
            <person name="Blanc G."/>
            <person name="Agarkova I."/>
            <person name="Grimwood J."/>
            <person name="Kuo A."/>
            <person name="Brueggeman A."/>
            <person name="Dunigan D."/>
            <person name="Gurnon J."/>
            <person name="Ladunga I."/>
            <person name="Lindquist E."/>
            <person name="Lucas S."/>
            <person name="Pangilinan J."/>
            <person name="Proschold T."/>
            <person name="Salamov A."/>
            <person name="Schmutz J."/>
            <person name="Weeks D."/>
            <person name="Yamada T."/>
            <person name="Claverie J.M."/>
            <person name="Grigoriev I."/>
            <person name="Van Etten J."/>
            <person name="Lomsadze A."/>
            <person name="Borodovsky M."/>
        </authorList>
    </citation>
    <scope>NUCLEOTIDE SEQUENCE [LARGE SCALE GENOMIC DNA]</scope>
    <source>
        <strain evidence="1 2">C-169</strain>
    </source>
</reference>
<dbReference type="EMBL" id="AGSI01000015">
    <property type="protein sequence ID" value="EIE20585.1"/>
    <property type="molecule type" value="Genomic_DNA"/>
</dbReference>
<dbReference type="STRING" id="574566.I0YQB6"/>
<dbReference type="PANTHER" id="PTHR34094">
    <property type="match status" value="1"/>
</dbReference>
<dbReference type="OrthoDB" id="1897019at2759"/>
<evidence type="ECO:0008006" key="3">
    <source>
        <dbReference type="Google" id="ProtNLM"/>
    </source>
</evidence>
<sequence length="352" mass="36248">MGKSMLTSPGFHLEQHDDNIELGEETSRESLKDEITDEGAVQRTITAWIPERFCSAEVSSEGGDVEVAAIKEGELMVYSGQRQFPLTFQMPESGLALSERRWNAARPGGNVLLKSISATSLDVYTCGGHLKGGSLVAGDVDLDTSGGDAQIGRLMGNYVQVSTQDRGVATAGSGTASIGAIYADTLQLSSGGSVTIEELNTKDAFVTSVGGGGISVKSLSGTCALTTVAQPQSGPISFTLTGQVGHVLASTGGAPISCNLPGGQGQALTVLVRPAGAPSLQEVISGAVGSSTEQDGGLAGWQRLAGFSQGGTAQWEETPAEGIVLLDANGGQVSVLQQSWKEMMQQKLKDGQ</sequence>
<dbReference type="GeneID" id="17038561"/>
<name>I0YQB6_COCSC</name>
<dbReference type="Gene3D" id="2.160.20.120">
    <property type="match status" value="1"/>
</dbReference>
<comment type="caution">
    <text evidence="1">The sequence shown here is derived from an EMBL/GenBank/DDBJ whole genome shotgun (WGS) entry which is preliminary data.</text>
</comment>
<accession>I0YQB6</accession>
<dbReference type="PANTHER" id="PTHR34094:SF1">
    <property type="entry name" value="PROTEIN FAM185A"/>
    <property type="match status" value="1"/>
</dbReference>
<keyword evidence="2" id="KW-1185">Reference proteome</keyword>
<organism evidence="1 2">
    <name type="scientific">Coccomyxa subellipsoidea (strain C-169)</name>
    <name type="common">Green microalga</name>
    <dbReference type="NCBI Taxonomy" id="574566"/>
    <lineage>
        <taxon>Eukaryota</taxon>
        <taxon>Viridiplantae</taxon>
        <taxon>Chlorophyta</taxon>
        <taxon>core chlorophytes</taxon>
        <taxon>Trebouxiophyceae</taxon>
        <taxon>Trebouxiophyceae incertae sedis</taxon>
        <taxon>Coccomyxaceae</taxon>
        <taxon>Coccomyxa</taxon>
        <taxon>Coccomyxa subellipsoidea</taxon>
    </lineage>
</organism>
<evidence type="ECO:0000313" key="2">
    <source>
        <dbReference type="Proteomes" id="UP000007264"/>
    </source>
</evidence>
<proteinExistence type="predicted"/>
<evidence type="ECO:0000313" key="1">
    <source>
        <dbReference type="EMBL" id="EIE20585.1"/>
    </source>
</evidence>
<gene>
    <name evidence="1" type="ORF">COCSUDRAFT_57729</name>
</gene>
<dbReference type="RefSeq" id="XP_005645129.1">
    <property type="nucleotide sequence ID" value="XM_005645072.1"/>
</dbReference>
<dbReference type="Proteomes" id="UP000007264">
    <property type="component" value="Unassembled WGS sequence"/>
</dbReference>
<protein>
    <recommendedName>
        <fullName evidence="3">Adhesin domain-containing protein</fullName>
    </recommendedName>
</protein>